<sequence>MDSNENADDDAAADPAAWWRRPGRAIVAAGRWIADTFRGYSGVREIENRRR</sequence>
<organism evidence="1 2">
    <name type="scientific">Halopenitus persicus</name>
    <dbReference type="NCBI Taxonomy" id="1048396"/>
    <lineage>
        <taxon>Archaea</taxon>
        <taxon>Methanobacteriati</taxon>
        <taxon>Methanobacteriota</taxon>
        <taxon>Stenosarchaea group</taxon>
        <taxon>Halobacteria</taxon>
        <taxon>Halobacteriales</taxon>
        <taxon>Haloferacaceae</taxon>
        <taxon>Halopenitus</taxon>
    </lineage>
</organism>
<gene>
    <name evidence="1" type="ORF">SAMN05216564_10281</name>
</gene>
<proteinExistence type="predicted"/>
<keyword evidence="2" id="KW-1185">Reference proteome</keyword>
<name>A0A1H3FJR7_9EURY</name>
<dbReference type="GeneID" id="43838631"/>
<dbReference type="EMBL" id="FNPC01000002">
    <property type="protein sequence ID" value="SDX91037.1"/>
    <property type="molecule type" value="Genomic_DNA"/>
</dbReference>
<evidence type="ECO:0000313" key="2">
    <source>
        <dbReference type="Proteomes" id="UP000199079"/>
    </source>
</evidence>
<dbReference type="AlphaFoldDB" id="A0A1H3FJR7"/>
<dbReference type="RefSeq" id="WP_021075237.1">
    <property type="nucleotide sequence ID" value="NZ_FNPC01000002.1"/>
</dbReference>
<evidence type="ECO:0000313" key="1">
    <source>
        <dbReference type="EMBL" id="SDX91037.1"/>
    </source>
</evidence>
<reference evidence="2" key="1">
    <citation type="submission" date="2016-10" db="EMBL/GenBank/DDBJ databases">
        <authorList>
            <person name="Varghese N."/>
            <person name="Submissions S."/>
        </authorList>
    </citation>
    <scope>NUCLEOTIDE SEQUENCE [LARGE SCALE GENOMIC DNA]</scope>
    <source>
        <strain evidence="2">DC30,IBRC 10041,KCTC 4046</strain>
    </source>
</reference>
<protein>
    <submittedName>
        <fullName evidence="1">Uncharacterized protein</fullName>
    </submittedName>
</protein>
<dbReference type="Proteomes" id="UP000199079">
    <property type="component" value="Unassembled WGS sequence"/>
</dbReference>
<accession>A0A1H3FJR7</accession>